<dbReference type="PROSITE" id="PS50887">
    <property type="entry name" value="GGDEF"/>
    <property type="match status" value="1"/>
</dbReference>
<dbReference type="Gene3D" id="3.30.450.20">
    <property type="entry name" value="PAS domain"/>
    <property type="match status" value="1"/>
</dbReference>
<feature type="transmembrane region" description="Helical" evidence="1">
    <location>
        <begin position="325"/>
        <end position="348"/>
    </location>
</feature>
<reference evidence="3" key="1">
    <citation type="journal article" date="2022" name="Front. Microbiol.">
        <title>New perspectives on an old grouping: The genomic and phenotypic variability of Oxalobacter formigenes and the implications for calcium oxalate stone prevention.</title>
        <authorList>
            <person name="Chmiel J.A."/>
            <person name="Carr C."/>
            <person name="Stuivenberg G.A."/>
            <person name="Venema R."/>
            <person name="Chanyi R.M."/>
            <person name="Al K.F."/>
            <person name="Giguere D."/>
            <person name="Say H."/>
            <person name="Akouris P.P."/>
            <person name="Dominguez Romero S.A."/>
            <person name="Kwong A."/>
            <person name="Tai V."/>
            <person name="Koval S.F."/>
            <person name="Razvi H."/>
            <person name="Bjazevic J."/>
            <person name="Burton J.P."/>
        </authorList>
    </citation>
    <scope>NUCLEOTIDE SEQUENCE</scope>
    <source>
        <strain evidence="3">WoOx3</strain>
    </source>
</reference>
<keyword evidence="4" id="KW-1185">Reference proteome</keyword>
<dbReference type="InterPro" id="IPR052163">
    <property type="entry name" value="DGC-Regulatory_Protein"/>
</dbReference>
<feature type="domain" description="GGDEF" evidence="2">
    <location>
        <begin position="398"/>
        <end position="531"/>
    </location>
</feature>
<keyword evidence="1" id="KW-1133">Transmembrane helix</keyword>
<feature type="transmembrane region" description="Helical" evidence="1">
    <location>
        <begin position="12"/>
        <end position="33"/>
    </location>
</feature>
<evidence type="ECO:0000313" key="3">
    <source>
        <dbReference type="EMBL" id="WAW09537.1"/>
    </source>
</evidence>
<evidence type="ECO:0000256" key="1">
    <source>
        <dbReference type="SAM" id="Phobius"/>
    </source>
</evidence>
<gene>
    <name evidence="3" type="ORF">NB640_09860</name>
</gene>
<dbReference type="InterPro" id="IPR000160">
    <property type="entry name" value="GGDEF_dom"/>
</dbReference>
<dbReference type="Pfam" id="PF00990">
    <property type="entry name" value="GGDEF"/>
    <property type="match status" value="1"/>
</dbReference>
<dbReference type="SUPFAM" id="SSF55073">
    <property type="entry name" value="Nucleotide cyclase"/>
    <property type="match status" value="1"/>
</dbReference>
<dbReference type="RefSeq" id="WP_269308537.1">
    <property type="nucleotide sequence ID" value="NZ_CP098242.1"/>
</dbReference>
<organism evidence="3 4">
    <name type="scientific">Oxalobacter vibrioformis</name>
    <dbReference type="NCBI Taxonomy" id="933080"/>
    <lineage>
        <taxon>Bacteria</taxon>
        <taxon>Pseudomonadati</taxon>
        <taxon>Pseudomonadota</taxon>
        <taxon>Betaproteobacteria</taxon>
        <taxon>Burkholderiales</taxon>
        <taxon>Oxalobacteraceae</taxon>
        <taxon>Oxalobacter</taxon>
    </lineage>
</organism>
<keyword evidence="1" id="KW-0812">Transmembrane</keyword>
<accession>A0A9E9P246</accession>
<dbReference type="AlphaFoldDB" id="A0A9E9P246"/>
<dbReference type="GO" id="GO:0052621">
    <property type="term" value="F:diguanylate cyclase activity"/>
    <property type="evidence" value="ECO:0007669"/>
    <property type="project" value="UniProtKB-EC"/>
</dbReference>
<sequence>MIKPTQDSLSAKPYIVILVILLLAWFFVAKLLINSYVDWQADEAFEQVKKKTHESISEFQSGFDKMLGVLHAVPAILSRDVEIGNALKKANATLLGNRLSTADYRKTYEHDPAFSKINRSLSMSAKEIRIINVIWIIGREGRTILSSNAQTLESYVGNDLSLRRYFKMAMEGKAGVQYSVGSQTGSQGIYFSSPVYETNRVIGVVAGKVALKDLANLVRRANGFLIDEFGVIVEAKNPAFVMMAMPDATVLSLPEAERLARYKRKDFVTLPISPWRKELGEQFVSLGESEFPYYVESVELLQNRLKLMIAEEAAFPAAIMANGTLVFFLLLIGGWLGILIVTGVVYQIRSRRVAAFNRKRQEVLEHIATHDVLTGVYSRVVTESMLEKAISHAGETHTRFALLFIDLDFFKEVNDTYGHAVGDEVLKEIGLRLQASVRKSDVIIRYGGDEFLILLDHIRTVENVGSVATHILDAVQQVMVVQEAAINLSASIGIAIYPDDGRTLMELLQHADKALYHVKDADRAHFAFYSSVTRAEPIFP</sequence>
<dbReference type="SUPFAM" id="SSF103190">
    <property type="entry name" value="Sensory domain-like"/>
    <property type="match status" value="1"/>
</dbReference>
<dbReference type="KEGG" id="ovb:NB640_09860"/>
<dbReference type="PANTHER" id="PTHR46663">
    <property type="entry name" value="DIGUANYLATE CYCLASE DGCT-RELATED"/>
    <property type="match status" value="1"/>
</dbReference>
<keyword evidence="1" id="KW-0472">Membrane</keyword>
<dbReference type="FunFam" id="3.30.70.270:FF:000001">
    <property type="entry name" value="Diguanylate cyclase domain protein"/>
    <property type="match status" value="1"/>
</dbReference>
<dbReference type="Proteomes" id="UP001156215">
    <property type="component" value="Chromosome"/>
</dbReference>
<evidence type="ECO:0000259" key="2">
    <source>
        <dbReference type="PROSITE" id="PS50887"/>
    </source>
</evidence>
<name>A0A9E9P246_9BURK</name>
<protein>
    <submittedName>
        <fullName evidence="3">Diguanylate cyclase</fullName>
        <ecNumber evidence="3">2.7.7.65</ecNumber>
    </submittedName>
</protein>
<dbReference type="NCBIfam" id="TIGR00254">
    <property type="entry name" value="GGDEF"/>
    <property type="match status" value="1"/>
</dbReference>
<dbReference type="SMART" id="SM00267">
    <property type="entry name" value="GGDEF"/>
    <property type="match status" value="1"/>
</dbReference>
<dbReference type="InterPro" id="IPR029787">
    <property type="entry name" value="Nucleotide_cyclase"/>
</dbReference>
<dbReference type="EMBL" id="CP098242">
    <property type="protein sequence ID" value="WAW09537.1"/>
    <property type="molecule type" value="Genomic_DNA"/>
</dbReference>
<dbReference type="CDD" id="cd01949">
    <property type="entry name" value="GGDEF"/>
    <property type="match status" value="1"/>
</dbReference>
<dbReference type="EC" id="2.7.7.65" evidence="3"/>
<dbReference type="InterPro" id="IPR043128">
    <property type="entry name" value="Rev_trsase/Diguanyl_cyclase"/>
</dbReference>
<dbReference type="PANTHER" id="PTHR46663:SF2">
    <property type="entry name" value="GGDEF DOMAIN-CONTAINING PROTEIN"/>
    <property type="match status" value="1"/>
</dbReference>
<dbReference type="Gene3D" id="3.30.70.270">
    <property type="match status" value="1"/>
</dbReference>
<proteinExistence type="predicted"/>
<keyword evidence="3" id="KW-0808">Transferase</keyword>
<dbReference type="InterPro" id="IPR029151">
    <property type="entry name" value="Sensor-like_sf"/>
</dbReference>
<evidence type="ECO:0000313" key="4">
    <source>
        <dbReference type="Proteomes" id="UP001156215"/>
    </source>
</evidence>
<keyword evidence="3" id="KW-0548">Nucleotidyltransferase</keyword>